<proteinExistence type="inferred from homology"/>
<gene>
    <name evidence="3" type="ORF">FOYG_10622</name>
</gene>
<dbReference type="OrthoDB" id="191139at2759"/>
<sequence>MSRYTAVHANTKGPGDARPTALQIIKDEGLEEKRQGQIFVITGTSSGIGIETVRAIAATGATLYLTARDLDKAKVALDGIFDPSRMELFQMDQGSLASVRAAAAAILNKTSKIHCLINNAGIMAIPDLRFTADGHELQFGTNHLSHFLFFQLLKPALLAAASSELPSRVVVLSSSSHNIHGINDSDNYAFERGNYDANVAYGQSKTANIYMANEIERRYGEKYLHATSLHPGIISTGLTRHMPPDAFKGMEHIYPTMKSVEQGAATTVWAAVGDAWKHDGGKYLANCDVAKPSVGGEDKMITPAYASYAYDVEKAARLWKDSLKLVGLEDDDWRMMSRPKGSRQKSYLCRFGVTVGWLC</sequence>
<evidence type="ECO:0008006" key="5">
    <source>
        <dbReference type="Google" id="ProtNLM"/>
    </source>
</evidence>
<evidence type="ECO:0000256" key="2">
    <source>
        <dbReference type="ARBA" id="ARBA00023002"/>
    </source>
</evidence>
<dbReference type="AlphaFoldDB" id="W9HTN9"/>
<dbReference type="HOGENOM" id="CLU_010194_44_0_1"/>
<name>W9HTN9_FUSOX</name>
<evidence type="ECO:0000256" key="1">
    <source>
        <dbReference type="ARBA" id="ARBA00006484"/>
    </source>
</evidence>
<dbReference type="InterPro" id="IPR002347">
    <property type="entry name" value="SDR_fam"/>
</dbReference>
<dbReference type="Pfam" id="PF00106">
    <property type="entry name" value="adh_short"/>
    <property type="match status" value="1"/>
</dbReference>
<keyword evidence="2" id="KW-0560">Oxidoreductase</keyword>
<dbReference type="SUPFAM" id="SSF51735">
    <property type="entry name" value="NAD(P)-binding Rossmann-fold domains"/>
    <property type="match status" value="1"/>
</dbReference>
<evidence type="ECO:0000313" key="3">
    <source>
        <dbReference type="EMBL" id="EWY85958.1"/>
    </source>
</evidence>
<protein>
    <recommendedName>
        <fullName evidence="5">Alcohol dehydrogenase</fullName>
    </recommendedName>
</protein>
<dbReference type="PANTHER" id="PTHR24320:SF272">
    <property type="entry name" value="NAD(P)-BINDING ROSSMANN-FOLD SUPERFAMILY PROTEIN"/>
    <property type="match status" value="1"/>
</dbReference>
<comment type="similarity">
    <text evidence="1">Belongs to the short-chain dehydrogenases/reductases (SDR) family.</text>
</comment>
<dbReference type="Proteomes" id="UP000030753">
    <property type="component" value="Unassembled WGS sequence"/>
</dbReference>
<dbReference type="Gene3D" id="3.40.50.720">
    <property type="entry name" value="NAD(P)-binding Rossmann-like Domain"/>
    <property type="match status" value="1"/>
</dbReference>
<accession>W9HTN9</accession>
<reference evidence="3 4" key="1">
    <citation type="submission" date="2011-06" db="EMBL/GenBank/DDBJ databases">
        <title>The Genome Sequence of Fusarium oxysporum FOSC 3-a.</title>
        <authorList>
            <consortium name="The Broad Institute Genome Sequencing Platform"/>
            <person name="Ma L.-J."/>
            <person name="Gale L.R."/>
            <person name="Schwartz D.C."/>
            <person name="Zhou S."/>
            <person name="Corby-Kistler H."/>
            <person name="Young S.K."/>
            <person name="Zeng Q."/>
            <person name="Gargeya S."/>
            <person name="Fitzgerald M."/>
            <person name="Haas B."/>
            <person name="Abouelleil A."/>
            <person name="Alvarado L."/>
            <person name="Arachchi H.M."/>
            <person name="Berlin A."/>
            <person name="Brown A."/>
            <person name="Chapman S.B."/>
            <person name="Chen Z."/>
            <person name="Dunbar C."/>
            <person name="Freedman E."/>
            <person name="Gearin G."/>
            <person name="Gellesch M."/>
            <person name="Goldberg J."/>
            <person name="Griggs A."/>
            <person name="Gujja S."/>
            <person name="Heiman D."/>
            <person name="Howarth C."/>
            <person name="Larson L."/>
            <person name="Lui A."/>
            <person name="MacDonald P.J.P."/>
            <person name="Mehta T."/>
            <person name="Montmayeur A."/>
            <person name="Murphy C."/>
            <person name="Neiman D."/>
            <person name="Pearson M."/>
            <person name="Priest M."/>
            <person name="Roberts A."/>
            <person name="Saif S."/>
            <person name="Shea T."/>
            <person name="Shenoy N."/>
            <person name="Sisk P."/>
            <person name="Stolte C."/>
            <person name="Sykes S."/>
            <person name="Wortman J."/>
            <person name="Nusbaum C."/>
            <person name="Birren B."/>
        </authorList>
    </citation>
    <scope>NUCLEOTIDE SEQUENCE [LARGE SCALE GENOMIC DNA]</scope>
    <source>
        <strain evidence="4">FOSC 3-a</strain>
    </source>
</reference>
<dbReference type="GO" id="GO:0016491">
    <property type="term" value="F:oxidoreductase activity"/>
    <property type="evidence" value="ECO:0007669"/>
    <property type="project" value="UniProtKB-KW"/>
</dbReference>
<organism evidence="3 4">
    <name type="scientific">Fusarium oxysporum NRRL 32931</name>
    <dbReference type="NCBI Taxonomy" id="660029"/>
    <lineage>
        <taxon>Eukaryota</taxon>
        <taxon>Fungi</taxon>
        <taxon>Dikarya</taxon>
        <taxon>Ascomycota</taxon>
        <taxon>Pezizomycotina</taxon>
        <taxon>Sordariomycetes</taxon>
        <taxon>Hypocreomycetidae</taxon>
        <taxon>Hypocreales</taxon>
        <taxon>Nectriaceae</taxon>
        <taxon>Fusarium</taxon>
        <taxon>Fusarium oxysporum species complex</taxon>
    </lineage>
</organism>
<dbReference type="InterPro" id="IPR036291">
    <property type="entry name" value="NAD(P)-bd_dom_sf"/>
</dbReference>
<dbReference type="EMBL" id="JH717845">
    <property type="protein sequence ID" value="EWY85958.1"/>
    <property type="molecule type" value="Genomic_DNA"/>
</dbReference>
<evidence type="ECO:0000313" key="4">
    <source>
        <dbReference type="Proteomes" id="UP000030753"/>
    </source>
</evidence>
<dbReference type="PANTHER" id="PTHR24320">
    <property type="entry name" value="RETINOL DEHYDROGENASE"/>
    <property type="match status" value="1"/>
</dbReference>
<dbReference type="PRINTS" id="PR00081">
    <property type="entry name" value="GDHRDH"/>
</dbReference>